<accession>A0ACB8ZS24</accession>
<protein>
    <submittedName>
        <fullName evidence="1">Uncharacterized protein</fullName>
    </submittedName>
</protein>
<organism evidence="1 2">
    <name type="scientific">Cichorium intybus</name>
    <name type="common">Chicory</name>
    <dbReference type="NCBI Taxonomy" id="13427"/>
    <lineage>
        <taxon>Eukaryota</taxon>
        <taxon>Viridiplantae</taxon>
        <taxon>Streptophyta</taxon>
        <taxon>Embryophyta</taxon>
        <taxon>Tracheophyta</taxon>
        <taxon>Spermatophyta</taxon>
        <taxon>Magnoliopsida</taxon>
        <taxon>eudicotyledons</taxon>
        <taxon>Gunneridae</taxon>
        <taxon>Pentapetalae</taxon>
        <taxon>asterids</taxon>
        <taxon>campanulids</taxon>
        <taxon>Asterales</taxon>
        <taxon>Asteraceae</taxon>
        <taxon>Cichorioideae</taxon>
        <taxon>Cichorieae</taxon>
        <taxon>Cichoriinae</taxon>
        <taxon>Cichorium</taxon>
    </lineage>
</organism>
<gene>
    <name evidence="1" type="ORF">L2E82_45134</name>
</gene>
<dbReference type="EMBL" id="CM042016">
    <property type="protein sequence ID" value="KAI3700504.1"/>
    <property type="molecule type" value="Genomic_DNA"/>
</dbReference>
<name>A0ACB8ZS24_CICIN</name>
<reference evidence="1 2" key="2">
    <citation type="journal article" date="2022" name="Mol. Ecol. Resour.">
        <title>The genomes of chicory, endive, great burdock and yacon provide insights into Asteraceae paleo-polyploidization history and plant inulin production.</title>
        <authorList>
            <person name="Fan W."/>
            <person name="Wang S."/>
            <person name="Wang H."/>
            <person name="Wang A."/>
            <person name="Jiang F."/>
            <person name="Liu H."/>
            <person name="Zhao H."/>
            <person name="Xu D."/>
            <person name="Zhang Y."/>
        </authorList>
    </citation>
    <scope>NUCLEOTIDE SEQUENCE [LARGE SCALE GENOMIC DNA]</scope>
    <source>
        <strain evidence="2">cv. Punajuju</strain>
        <tissue evidence="1">Leaves</tissue>
    </source>
</reference>
<evidence type="ECO:0000313" key="2">
    <source>
        <dbReference type="Proteomes" id="UP001055811"/>
    </source>
</evidence>
<reference evidence="2" key="1">
    <citation type="journal article" date="2022" name="Mol. Ecol. Resour.">
        <title>The genomes of chicory, endive, great burdock and yacon provide insights into Asteraceae palaeo-polyploidization history and plant inulin production.</title>
        <authorList>
            <person name="Fan W."/>
            <person name="Wang S."/>
            <person name="Wang H."/>
            <person name="Wang A."/>
            <person name="Jiang F."/>
            <person name="Liu H."/>
            <person name="Zhao H."/>
            <person name="Xu D."/>
            <person name="Zhang Y."/>
        </authorList>
    </citation>
    <scope>NUCLEOTIDE SEQUENCE [LARGE SCALE GENOMIC DNA]</scope>
    <source>
        <strain evidence="2">cv. Punajuju</strain>
    </source>
</reference>
<comment type="caution">
    <text evidence="1">The sequence shown here is derived from an EMBL/GenBank/DDBJ whole genome shotgun (WGS) entry which is preliminary data.</text>
</comment>
<evidence type="ECO:0000313" key="1">
    <source>
        <dbReference type="EMBL" id="KAI3700504.1"/>
    </source>
</evidence>
<proteinExistence type="predicted"/>
<keyword evidence="2" id="KW-1185">Reference proteome</keyword>
<sequence>MATSNNEWLQIYHDNLTGTSQPTALPLSGNVTNATTVTTIASNVSIQEGRVTRPTNTSRRSRTSRRIPTTILDADITNFRALVQQFTGVGVGSTAYMAAPRTVTPRQTKSSYSANSSSFNYYGMASRISPPAVGGYNLEVQQLPHQKYYTMPVEKSGAGGDHQHGFVQRFQDGNQVVNFSGENNSGRMDNPVNTYMF</sequence>
<dbReference type="Proteomes" id="UP001055811">
    <property type="component" value="Linkage Group LG08"/>
</dbReference>